<keyword evidence="1" id="KW-0677">Repeat</keyword>
<dbReference type="Pfam" id="PF00191">
    <property type="entry name" value="Annexin"/>
    <property type="match status" value="1"/>
</dbReference>
<dbReference type="PANTHER" id="PTHR10502:SF107">
    <property type="entry name" value="ANNEXIN ANXC4 (AFU_ORTHOLOGUE AFUA_3G07020)"/>
    <property type="match status" value="1"/>
</dbReference>
<comment type="caution">
    <text evidence="4">The sequence shown here is derived from an EMBL/GenBank/DDBJ whole genome shotgun (WGS) entry which is preliminary data.</text>
</comment>
<dbReference type="GO" id="GO:0005509">
    <property type="term" value="F:calcium ion binding"/>
    <property type="evidence" value="ECO:0007669"/>
    <property type="project" value="InterPro"/>
</dbReference>
<feature type="region of interest" description="Disordered" evidence="3">
    <location>
        <begin position="1"/>
        <end position="323"/>
    </location>
</feature>
<keyword evidence="2" id="KW-0041">Annexin</keyword>
<feature type="compositionally biased region" description="Basic and acidic residues" evidence="3">
    <location>
        <begin position="1"/>
        <end position="11"/>
    </location>
</feature>
<dbReference type="GO" id="GO:0005634">
    <property type="term" value="C:nucleus"/>
    <property type="evidence" value="ECO:0007669"/>
    <property type="project" value="TreeGrafter"/>
</dbReference>
<keyword evidence="5" id="KW-1185">Reference proteome</keyword>
<dbReference type="PANTHER" id="PTHR10502">
    <property type="entry name" value="ANNEXIN"/>
    <property type="match status" value="1"/>
</dbReference>
<dbReference type="Gene3D" id="1.10.220.10">
    <property type="entry name" value="Annexin"/>
    <property type="match status" value="4"/>
</dbReference>
<dbReference type="AlphaFoldDB" id="A0A9P8L8K2"/>
<evidence type="ECO:0000313" key="5">
    <source>
        <dbReference type="Proteomes" id="UP000750711"/>
    </source>
</evidence>
<dbReference type="GO" id="GO:0005886">
    <property type="term" value="C:plasma membrane"/>
    <property type="evidence" value="ECO:0007669"/>
    <property type="project" value="TreeGrafter"/>
</dbReference>
<feature type="compositionally biased region" description="Low complexity" evidence="3">
    <location>
        <begin position="67"/>
        <end position="80"/>
    </location>
</feature>
<feature type="compositionally biased region" description="Low complexity" evidence="3">
    <location>
        <begin position="17"/>
        <end position="31"/>
    </location>
</feature>
<feature type="region of interest" description="Disordered" evidence="3">
    <location>
        <begin position="363"/>
        <end position="406"/>
    </location>
</feature>
<dbReference type="PRINTS" id="PR01217">
    <property type="entry name" value="PRICHEXTENSN"/>
</dbReference>
<feature type="compositionally biased region" description="Polar residues" evidence="3">
    <location>
        <begin position="95"/>
        <end position="123"/>
    </location>
</feature>
<gene>
    <name evidence="4" type="ORF">GP486_005789</name>
</gene>
<dbReference type="InterPro" id="IPR037104">
    <property type="entry name" value="Annexin_sf"/>
</dbReference>
<evidence type="ECO:0008006" key="6">
    <source>
        <dbReference type="Google" id="ProtNLM"/>
    </source>
</evidence>
<proteinExistence type="predicted"/>
<feature type="compositionally biased region" description="Pro residues" evidence="3">
    <location>
        <begin position="245"/>
        <end position="260"/>
    </location>
</feature>
<dbReference type="GO" id="GO:0005737">
    <property type="term" value="C:cytoplasm"/>
    <property type="evidence" value="ECO:0007669"/>
    <property type="project" value="TreeGrafter"/>
</dbReference>
<protein>
    <recommendedName>
        <fullName evidence="6">Annexin</fullName>
    </recommendedName>
</protein>
<reference evidence="4" key="1">
    <citation type="submission" date="2021-03" db="EMBL/GenBank/DDBJ databases">
        <title>Comparative genomics and phylogenomic investigation of the class Geoglossomycetes provide insights into ecological specialization and systematics.</title>
        <authorList>
            <person name="Melie T."/>
            <person name="Pirro S."/>
            <person name="Miller A.N."/>
            <person name="Quandt A."/>
        </authorList>
    </citation>
    <scope>NUCLEOTIDE SEQUENCE</scope>
    <source>
        <strain evidence="4">CAQ_001_2017</strain>
    </source>
</reference>
<dbReference type="GO" id="GO:0001786">
    <property type="term" value="F:phosphatidylserine binding"/>
    <property type="evidence" value="ECO:0007669"/>
    <property type="project" value="TreeGrafter"/>
</dbReference>
<organism evidence="4 5">
    <name type="scientific">Trichoglossum hirsutum</name>
    <dbReference type="NCBI Taxonomy" id="265104"/>
    <lineage>
        <taxon>Eukaryota</taxon>
        <taxon>Fungi</taxon>
        <taxon>Dikarya</taxon>
        <taxon>Ascomycota</taxon>
        <taxon>Pezizomycotina</taxon>
        <taxon>Geoglossomycetes</taxon>
        <taxon>Geoglossales</taxon>
        <taxon>Geoglossaceae</taxon>
        <taxon>Trichoglossum</taxon>
    </lineage>
</organism>
<evidence type="ECO:0000256" key="2">
    <source>
        <dbReference type="ARBA" id="ARBA00023216"/>
    </source>
</evidence>
<dbReference type="GO" id="GO:0012506">
    <property type="term" value="C:vesicle membrane"/>
    <property type="evidence" value="ECO:0007669"/>
    <property type="project" value="TreeGrafter"/>
</dbReference>
<dbReference type="EMBL" id="JAGHQM010001154">
    <property type="protein sequence ID" value="KAH0556286.1"/>
    <property type="molecule type" value="Genomic_DNA"/>
</dbReference>
<dbReference type="PROSITE" id="PS51897">
    <property type="entry name" value="ANNEXIN_2"/>
    <property type="match status" value="1"/>
</dbReference>
<feature type="compositionally biased region" description="Acidic residues" evidence="3">
    <location>
        <begin position="375"/>
        <end position="387"/>
    </location>
</feature>
<evidence type="ECO:0000256" key="1">
    <source>
        <dbReference type="ARBA" id="ARBA00022737"/>
    </source>
</evidence>
<dbReference type="SUPFAM" id="SSF47874">
    <property type="entry name" value="Annexin"/>
    <property type="match status" value="1"/>
</dbReference>
<name>A0A9P8L8K2_9PEZI</name>
<dbReference type="GO" id="GO:0005544">
    <property type="term" value="F:calcium-dependent phospholipid binding"/>
    <property type="evidence" value="ECO:0007669"/>
    <property type="project" value="InterPro"/>
</dbReference>
<feature type="compositionally biased region" description="Pro residues" evidence="3">
    <location>
        <begin position="57"/>
        <end position="66"/>
    </location>
</feature>
<feature type="compositionally biased region" description="Basic and acidic residues" evidence="3">
    <location>
        <begin position="156"/>
        <end position="170"/>
    </location>
</feature>
<dbReference type="InterPro" id="IPR018502">
    <property type="entry name" value="Annexin_repeat"/>
</dbReference>
<feature type="compositionally biased region" description="Low complexity" evidence="3">
    <location>
        <begin position="210"/>
        <end position="231"/>
    </location>
</feature>
<evidence type="ECO:0000256" key="3">
    <source>
        <dbReference type="SAM" id="MobiDB-lite"/>
    </source>
</evidence>
<accession>A0A9P8L8K2</accession>
<sequence>MSLSARDSERRGRGRSKSPGPRAKSPAARAPSPDPGIYGGQRYEYEYAQPTYSYAPPQAPDAPPAAVPTSPSSSYTQTSTMQFDGAPRYADPGQYQHTQVNAQYADTSQYQRRASSPTMQPYTPQGEYRNAPPQDRTPYAEPSQYQWADLPQSPHGYEHPESPTAAKDRSLSLNASGGFNLNLGGNKPHAGSVSSPTAPQYAQPTPPQYAQPTLPQYAQPQQYGYAQLPAPHTGRPEAMKVHSSGPPPRPSHSPRPPSPSPTTGYANPPQYQYAQPERIQYSYKPPPKPVQYVNEPSSSNLVAVGPGGGGGSALPPPSPGLHASMGRLSVSGGASVSYGHGQAPPASPLLEAYHGTYQSISPMPSPMMLASRPDDDLDDLEPLDGSDDDGRRPGYHRPARRYDPESDAKELVEALRHSKVDPDPLIEILPRLGEKQILELRVEFKKHYKLQGQGVNIAKLIKSKLVPSSFGKACYATALGRWESEAYWANFWFQSNTSRRELLIESLFGRKNAEIHQIKLAFKDRRYNDSLERCMKAELKADKFRTAVLLVLEENRQEEGSPLYMESIREDARRLHDAIIAEKGGETLMIQICVTRSDAQLREILKAYEQTYRKNFARDMLRRSTNLVGETLAHILNGIINAPVRDALLLHQAITESSRQTRDELLISRLVRYHWDRQHLERVKAEFRSRYGKELATTIAENLTGSFGLFMVELCRTR</sequence>
<evidence type="ECO:0000313" key="4">
    <source>
        <dbReference type="EMBL" id="KAH0556286.1"/>
    </source>
</evidence>
<dbReference type="Proteomes" id="UP000750711">
    <property type="component" value="Unassembled WGS sequence"/>
</dbReference>